<feature type="compositionally biased region" description="Pro residues" evidence="2">
    <location>
        <begin position="235"/>
        <end position="244"/>
    </location>
</feature>
<reference evidence="6" key="1">
    <citation type="submission" date="2022-11" db="UniProtKB">
        <authorList>
            <consortium name="WormBaseParasite"/>
        </authorList>
    </citation>
    <scope>IDENTIFICATION</scope>
</reference>
<keyword evidence="5" id="KW-1185">Reference proteome</keyword>
<accession>A0A914XUD0</accession>
<dbReference type="InterPro" id="IPR002486">
    <property type="entry name" value="Col_cuticle_N"/>
</dbReference>
<name>A0A914XUD0_9BILA</name>
<keyword evidence="3" id="KW-0472">Membrane</keyword>
<proteinExistence type="predicted"/>
<evidence type="ECO:0000259" key="4">
    <source>
        <dbReference type="SMART" id="SM01088"/>
    </source>
</evidence>
<dbReference type="Pfam" id="PF01391">
    <property type="entry name" value="Collagen"/>
    <property type="match status" value="1"/>
</dbReference>
<dbReference type="SMART" id="SM01088">
    <property type="entry name" value="Col_cuticle_N"/>
    <property type="match status" value="1"/>
</dbReference>
<keyword evidence="3" id="KW-0812">Transmembrane</keyword>
<sequence>MAGNWTANTDIGAHCRAVAVSYLYAIADRPTHSRRSIGATTANMDSKTQTTLRPIAFAAIVFSTVAITGCLVTFPLIFHYVQTLESSVQVELEFCKSRARDMWKEMLDIQTGGKHDTGKMARVVMAHREAHARVQKRDTMAEFWARRLLDQELQHDEAKEERKEDQFVQAYGGCCTCQRGPPGPAGPPGRDGGDGLDGQVGELGPPGPPAPTAPDAASLFPPQCPCEAPAGEPGPKGPSGPDGPPGDSGAPGEDGKPGDQGTRGPDGNKGAPGQPGRAGPPGEPGTTTPEAGPPGRPGAPGRPGPPGPAGPPGQPGKDGDGGAPGEAGTPGPPGPPGGNGQPGGPGEPGDPGPPGSCDHCPPARLAPGY</sequence>
<evidence type="ECO:0000313" key="5">
    <source>
        <dbReference type="Proteomes" id="UP000887566"/>
    </source>
</evidence>
<dbReference type="PANTHER" id="PTHR24637:SF390">
    <property type="entry name" value="CUTICLE COLLAGEN 14"/>
    <property type="match status" value="1"/>
</dbReference>
<feature type="compositionally biased region" description="Gly residues" evidence="2">
    <location>
        <begin position="337"/>
        <end position="347"/>
    </location>
</feature>
<evidence type="ECO:0000313" key="6">
    <source>
        <dbReference type="WBParaSite" id="PSAMB.scaffold96size80756.g1809.t1"/>
    </source>
</evidence>
<keyword evidence="3" id="KW-1133">Transmembrane helix</keyword>
<protein>
    <submittedName>
        <fullName evidence="6">Nematode cuticle collagen N-terminal domain-containing protein</fullName>
    </submittedName>
</protein>
<dbReference type="InterPro" id="IPR008160">
    <property type="entry name" value="Collagen"/>
</dbReference>
<feature type="region of interest" description="Disordered" evidence="2">
    <location>
        <begin position="177"/>
        <end position="369"/>
    </location>
</feature>
<dbReference type="AlphaFoldDB" id="A0A914XUD0"/>
<evidence type="ECO:0000256" key="2">
    <source>
        <dbReference type="SAM" id="MobiDB-lite"/>
    </source>
</evidence>
<dbReference type="Proteomes" id="UP000887566">
    <property type="component" value="Unplaced"/>
</dbReference>
<evidence type="ECO:0000256" key="1">
    <source>
        <dbReference type="ARBA" id="ARBA00022737"/>
    </source>
</evidence>
<dbReference type="PANTHER" id="PTHR24637">
    <property type="entry name" value="COLLAGEN"/>
    <property type="match status" value="1"/>
</dbReference>
<dbReference type="Pfam" id="PF01484">
    <property type="entry name" value="Col_cuticle_N"/>
    <property type="match status" value="1"/>
</dbReference>
<feature type="transmembrane region" description="Helical" evidence="3">
    <location>
        <begin position="55"/>
        <end position="78"/>
    </location>
</feature>
<evidence type="ECO:0000256" key="3">
    <source>
        <dbReference type="SAM" id="Phobius"/>
    </source>
</evidence>
<keyword evidence="1" id="KW-0677">Repeat</keyword>
<dbReference type="WBParaSite" id="PSAMB.scaffold96size80756.g1809.t1">
    <property type="protein sequence ID" value="PSAMB.scaffold96size80756.g1809.t1"/>
    <property type="gene ID" value="PSAMB.scaffold96size80756.g1809"/>
</dbReference>
<organism evidence="5 6">
    <name type="scientific">Plectus sambesii</name>
    <dbReference type="NCBI Taxonomy" id="2011161"/>
    <lineage>
        <taxon>Eukaryota</taxon>
        <taxon>Metazoa</taxon>
        <taxon>Ecdysozoa</taxon>
        <taxon>Nematoda</taxon>
        <taxon>Chromadorea</taxon>
        <taxon>Plectida</taxon>
        <taxon>Plectina</taxon>
        <taxon>Plectoidea</taxon>
        <taxon>Plectidae</taxon>
        <taxon>Plectus</taxon>
    </lineage>
</organism>
<feature type="compositionally biased region" description="Pro residues" evidence="2">
    <location>
        <begin position="291"/>
        <end position="314"/>
    </location>
</feature>
<feature type="domain" description="Nematode cuticle collagen N-terminal" evidence="4">
    <location>
        <begin position="54"/>
        <end position="106"/>
    </location>
</feature>
<dbReference type="GO" id="GO:0042302">
    <property type="term" value="F:structural constituent of cuticle"/>
    <property type="evidence" value="ECO:0007669"/>
    <property type="project" value="InterPro"/>
</dbReference>